<protein>
    <submittedName>
        <fullName evidence="2">XRE family transcriptional regulator</fullName>
    </submittedName>
</protein>
<gene>
    <name evidence="2" type="ORF">DF051_38450</name>
</gene>
<name>A0A3N8P8E8_9BURK</name>
<dbReference type="PROSITE" id="PS50943">
    <property type="entry name" value="HTH_CROC1"/>
    <property type="match status" value="1"/>
</dbReference>
<dbReference type="RefSeq" id="WP_060043530.1">
    <property type="nucleotide sequence ID" value="NZ_QTQV01000047.1"/>
</dbReference>
<dbReference type="Proteomes" id="UP000277921">
    <property type="component" value="Unassembled WGS sequence"/>
</dbReference>
<dbReference type="AlphaFoldDB" id="A0A3N8P8E8"/>
<dbReference type="Gene3D" id="1.10.260.40">
    <property type="entry name" value="lambda repressor-like DNA-binding domains"/>
    <property type="match status" value="1"/>
</dbReference>
<organism evidence="2 3">
    <name type="scientific">Burkholderia contaminans</name>
    <dbReference type="NCBI Taxonomy" id="488447"/>
    <lineage>
        <taxon>Bacteria</taxon>
        <taxon>Pseudomonadati</taxon>
        <taxon>Pseudomonadota</taxon>
        <taxon>Betaproteobacteria</taxon>
        <taxon>Burkholderiales</taxon>
        <taxon>Burkholderiaceae</taxon>
        <taxon>Burkholderia</taxon>
        <taxon>Burkholderia cepacia complex</taxon>
    </lineage>
</organism>
<dbReference type="InterPro" id="IPR001387">
    <property type="entry name" value="Cro/C1-type_HTH"/>
</dbReference>
<dbReference type="CDD" id="cd00093">
    <property type="entry name" value="HTH_XRE"/>
    <property type="match status" value="1"/>
</dbReference>
<dbReference type="GO" id="GO:0003677">
    <property type="term" value="F:DNA binding"/>
    <property type="evidence" value="ECO:0007669"/>
    <property type="project" value="InterPro"/>
</dbReference>
<accession>A0A3N8P8E8</accession>
<proteinExistence type="predicted"/>
<evidence type="ECO:0000259" key="1">
    <source>
        <dbReference type="PROSITE" id="PS50943"/>
    </source>
</evidence>
<reference evidence="2 3" key="1">
    <citation type="submission" date="2018-08" db="EMBL/GenBank/DDBJ databases">
        <title>Comparative analysis of Burkholderia isolates from Puerto Rico.</title>
        <authorList>
            <person name="Hall C."/>
            <person name="Sahl J."/>
            <person name="Wagner D."/>
        </authorList>
    </citation>
    <scope>NUCLEOTIDE SEQUENCE [LARGE SCALE GENOMIC DNA]</scope>
    <source>
        <strain evidence="2 3">Bp9025</strain>
    </source>
</reference>
<dbReference type="SUPFAM" id="SSF47413">
    <property type="entry name" value="lambda repressor-like DNA-binding domains"/>
    <property type="match status" value="1"/>
</dbReference>
<evidence type="ECO:0000313" key="2">
    <source>
        <dbReference type="EMBL" id="RQT03166.1"/>
    </source>
</evidence>
<dbReference type="InterPro" id="IPR010982">
    <property type="entry name" value="Lambda_DNA-bd_dom_sf"/>
</dbReference>
<comment type="caution">
    <text evidence="2">The sequence shown here is derived from an EMBL/GenBank/DDBJ whole genome shotgun (WGS) entry which is preliminary data.</text>
</comment>
<dbReference type="SMART" id="SM00530">
    <property type="entry name" value="HTH_XRE"/>
    <property type="match status" value="1"/>
</dbReference>
<dbReference type="Pfam" id="PF13560">
    <property type="entry name" value="HTH_31"/>
    <property type="match status" value="1"/>
</dbReference>
<sequence>MLPSVHHTRYAVVQRHLRALRKAAGLTQVDLATLLHVEQPYVSKLERGERYVDLLFYVDWCRACGVEPSAAMAGLLETGV</sequence>
<dbReference type="EMBL" id="QTQV01000047">
    <property type="protein sequence ID" value="RQT03166.1"/>
    <property type="molecule type" value="Genomic_DNA"/>
</dbReference>
<feature type="domain" description="HTH cro/C1-type" evidence="1">
    <location>
        <begin position="17"/>
        <end position="71"/>
    </location>
</feature>
<evidence type="ECO:0000313" key="3">
    <source>
        <dbReference type="Proteomes" id="UP000277921"/>
    </source>
</evidence>